<dbReference type="Ensembl" id="ENSTGET00000027978.1">
    <property type="protein sequence ID" value="ENSTGEP00000023443.1"/>
    <property type="gene ID" value="ENSTGEG00000018980.1"/>
</dbReference>
<proteinExistence type="predicted"/>
<accession>A0A8D2FMD2</accession>
<reference evidence="1" key="3">
    <citation type="submission" date="2025-09" db="UniProtKB">
        <authorList>
            <consortium name="Ensembl"/>
        </authorList>
    </citation>
    <scope>IDENTIFICATION</scope>
</reference>
<name>A0A8D2FMD2_THEGE</name>
<evidence type="ECO:0000313" key="2">
    <source>
        <dbReference type="Proteomes" id="UP000694411"/>
    </source>
</evidence>
<evidence type="ECO:0000313" key="1">
    <source>
        <dbReference type="Ensembl" id="ENSTGEP00000023443.1"/>
    </source>
</evidence>
<keyword evidence="2" id="KW-1185">Reference proteome</keyword>
<reference evidence="1" key="1">
    <citation type="submission" date="2018-05" db="EMBL/GenBank/DDBJ databases">
        <title>Whole genome of Theropithecus gelada.</title>
        <authorList>
            <person name="Chiou K.L."/>
            <person name="Snyder-Mackler N."/>
        </authorList>
    </citation>
    <scope>NUCLEOTIDE SEQUENCE [LARGE SCALE GENOMIC DNA]</scope>
</reference>
<dbReference type="Proteomes" id="UP000694411">
    <property type="component" value="Chromosome 5"/>
</dbReference>
<protein>
    <submittedName>
        <fullName evidence="1">Uncharacterized protein</fullName>
    </submittedName>
</protein>
<reference evidence="1" key="2">
    <citation type="submission" date="2025-08" db="UniProtKB">
        <authorList>
            <consortium name="Ensembl"/>
        </authorList>
    </citation>
    <scope>IDENTIFICATION</scope>
</reference>
<organism evidence="1 2">
    <name type="scientific">Theropithecus gelada</name>
    <name type="common">Gelada baboon</name>
    <dbReference type="NCBI Taxonomy" id="9565"/>
    <lineage>
        <taxon>Eukaryota</taxon>
        <taxon>Metazoa</taxon>
        <taxon>Chordata</taxon>
        <taxon>Craniata</taxon>
        <taxon>Vertebrata</taxon>
        <taxon>Euteleostomi</taxon>
        <taxon>Mammalia</taxon>
        <taxon>Eutheria</taxon>
        <taxon>Euarchontoglires</taxon>
        <taxon>Primates</taxon>
        <taxon>Haplorrhini</taxon>
        <taxon>Catarrhini</taxon>
        <taxon>Cercopithecidae</taxon>
        <taxon>Cercopithecinae</taxon>
        <taxon>Theropithecus</taxon>
    </lineage>
</organism>
<dbReference type="AlphaFoldDB" id="A0A8D2FMD2"/>
<sequence>MESIKEIKWFRFTYTLGKPHSWESFGRRYLFKMIHSSRFLFLFCLNVSLTV</sequence>